<dbReference type="EMBL" id="BEHT01000022">
    <property type="protein sequence ID" value="GBC99192.1"/>
    <property type="molecule type" value="Genomic_DNA"/>
</dbReference>
<feature type="signal peptide" evidence="1">
    <location>
        <begin position="1"/>
        <end position="23"/>
    </location>
</feature>
<dbReference type="EC" id="4.2.1.44" evidence="3"/>
<dbReference type="InterPro" id="IPR013022">
    <property type="entry name" value="Xyl_isomerase-like_TIM-brl"/>
</dbReference>
<keyword evidence="3" id="KW-0456">Lyase</keyword>
<reference evidence="4" key="1">
    <citation type="submission" date="2017-09" db="EMBL/GenBank/DDBJ databases">
        <title>Metaegenomics of thermophilic ammonia-oxidizing enrichment culture.</title>
        <authorList>
            <person name="Kato S."/>
            <person name="Suzuki K."/>
        </authorList>
    </citation>
    <scope>NUCLEOTIDE SEQUENCE [LARGE SCALE GENOMIC DNA]</scope>
</reference>
<feature type="chain" id="PRO_5014148257" evidence="1">
    <location>
        <begin position="24"/>
        <end position="268"/>
    </location>
</feature>
<evidence type="ECO:0000313" key="3">
    <source>
        <dbReference type="EMBL" id="GBC99192.1"/>
    </source>
</evidence>
<dbReference type="SUPFAM" id="SSF51658">
    <property type="entry name" value="Xylose isomerase-like"/>
    <property type="match status" value="1"/>
</dbReference>
<gene>
    <name evidence="3" type="primary">iolE_3</name>
    <name evidence="3" type="ORF">HRbin17_01713</name>
</gene>
<dbReference type="PANTHER" id="PTHR12110">
    <property type="entry name" value="HYDROXYPYRUVATE ISOMERASE"/>
    <property type="match status" value="1"/>
</dbReference>
<dbReference type="Pfam" id="PF01261">
    <property type="entry name" value="AP_endonuc_2"/>
    <property type="match status" value="1"/>
</dbReference>
<proteinExistence type="predicted"/>
<dbReference type="Gene3D" id="3.20.20.150">
    <property type="entry name" value="Divalent-metal-dependent TIM barrel enzymes"/>
    <property type="match status" value="1"/>
</dbReference>
<dbReference type="GO" id="GO:0050114">
    <property type="term" value="F:myo-inosose-2 dehydratase activity"/>
    <property type="evidence" value="ECO:0007669"/>
    <property type="project" value="UniProtKB-EC"/>
</dbReference>
<dbReference type="PANTHER" id="PTHR12110:SF41">
    <property type="entry name" value="INOSOSE DEHYDRATASE"/>
    <property type="match status" value="1"/>
</dbReference>
<organism evidence="3 4">
    <name type="scientific">Candidatus Fervidibacter japonicus</name>
    <dbReference type="NCBI Taxonomy" id="2035412"/>
    <lineage>
        <taxon>Bacteria</taxon>
        <taxon>Candidatus Fervidibacterota</taxon>
        <taxon>Candidatus Fervidibacter</taxon>
    </lineage>
</organism>
<keyword evidence="1" id="KW-0732">Signal</keyword>
<protein>
    <submittedName>
        <fullName evidence="3">Inosose dehydratase</fullName>
        <ecNumber evidence="3">4.2.1.44</ecNumber>
    </submittedName>
</protein>
<sequence length="268" mass="29217">MATRRQFLRQTAGSLLGAATAVAAELQKTQGKPAWKLGLQSYSLRAMPFDKAVATVKQLGLTYLEAFPGHLPLERAAEAKKVLNEHGVRLIAYGVVGMRNDEGALRRLFDFAKTMGIEVLTADPTPDSFDLLDKLVDEYGIYVAIHNHGPGSRYPGVDSVLKAIQGHHERIGLCYDTGHAARAGDDIVEGVRKIGQRIYGVHLKDVNAEKRDVVIGTGTLDIKGFLKALKRVGFNGALMVEYELEPANPVPGIRQSLEFVKKALAESE</sequence>
<comment type="caution">
    <text evidence="3">The sequence shown here is derived from an EMBL/GenBank/DDBJ whole genome shotgun (WGS) entry which is preliminary data.</text>
</comment>
<evidence type="ECO:0000259" key="2">
    <source>
        <dbReference type="Pfam" id="PF01261"/>
    </source>
</evidence>
<dbReference type="InterPro" id="IPR006311">
    <property type="entry name" value="TAT_signal"/>
</dbReference>
<feature type="domain" description="Xylose isomerase-like TIM barrel" evidence="2">
    <location>
        <begin position="54"/>
        <end position="262"/>
    </location>
</feature>
<name>A0A2H5XDD6_9BACT</name>
<evidence type="ECO:0000256" key="1">
    <source>
        <dbReference type="SAM" id="SignalP"/>
    </source>
</evidence>
<dbReference type="AlphaFoldDB" id="A0A2H5XDD6"/>
<accession>A0A2H5XDD6</accession>
<dbReference type="Proteomes" id="UP000236173">
    <property type="component" value="Unassembled WGS sequence"/>
</dbReference>
<evidence type="ECO:0000313" key="4">
    <source>
        <dbReference type="Proteomes" id="UP000236173"/>
    </source>
</evidence>
<dbReference type="PROSITE" id="PS51318">
    <property type="entry name" value="TAT"/>
    <property type="match status" value="1"/>
</dbReference>
<dbReference type="InterPro" id="IPR036237">
    <property type="entry name" value="Xyl_isomerase-like_sf"/>
</dbReference>
<dbReference type="InterPro" id="IPR050312">
    <property type="entry name" value="IolE/XylAMocC-like"/>
</dbReference>